<dbReference type="SUPFAM" id="SSF52980">
    <property type="entry name" value="Restriction endonuclease-like"/>
    <property type="match status" value="1"/>
</dbReference>
<dbReference type="Gene3D" id="3.90.320.10">
    <property type="match status" value="1"/>
</dbReference>
<dbReference type="InterPro" id="IPR011335">
    <property type="entry name" value="Restrct_endonuc-II-like"/>
</dbReference>
<feature type="domain" description="PD-(D/E)XK endonuclease-like" evidence="1">
    <location>
        <begin position="261"/>
        <end position="472"/>
    </location>
</feature>
<dbReference type="RefSeq" id="WP_161142743.1">
    <property type="nucleotide sequence ID" value="NZ_SPKJ01000168.1"/>
</dbReference>
<keyword evidence="3" id="KW-1185">Reference proteome</keyword>
<accession>A0A964T8I0</accession>
<dbReference type="InterPro" id="IPR027417">
    <property type="entry name" value="P-loop_NTPase"/>
</dbReference>
<protein>
    <submittedName>
        <fullName evidence="2">Double-strand break repair protein AddB</fullName>
    </submittedName>
</protein>
<dbReference type="InterPro" id="IPR014153">
    <property type="entry name" value="Ds_break_AddB"/>
</dbReference>
<feature type="non-terminal residue" evidence="2">
    <location>
        <position position="1"/>
    </location>
</feature>
<name>A0A964T8I0_9HYPH</name>
<dbReference type="Proteomes" id="UP000773614">
    <property type="component" value="Unassembled WGS sequence"/>
</dbReference>
<dbReference type="SUPFAM" id="SSF52540">
    <property type="entry name" value="P-loop containing nucleoside triphosphate hydrolases"/>
    <property type="match status" value="1"/>
</dbReference>
<dbReference type="InterPro" id="IPR038726">
    <property type="entry name" value="PDDEXK_AddAB-type"/>
</dbReference>
<evidence type="ECO:0000313" key="2">
    <source>
        <dbReference type="EMBL" id="MYZ50424.1"/>
    </source>
</evidence>
<comment type="caution">
    <text evidence="2">The sequence shown here is derived from an EMBL/GenBank/DDBJ whole genome shotgun (WGS) entry which is preliminary data.</text>
</comment>
<dbReference type="InterPro" id="IPR011604">
    <property type="entry name" value="PDDEXK-like_dom_sf"/>
</dbReference>
<dbReference type="AlphaFoldDB" id="A0A964T8I0"/>
<dbReference type="OrthoDB" id="9780606at2"/>
<evidence type="ECO:0000313" key="3">
    <source>
        <dbReference type="Proteomes" id="UP000773614"/>
    </source>
</evidence>
<evidence type="ECO:0000259" key="1">
    <source>
        <dbReference type="Pfam" id="PF12705"/>
    </source>
</evidence>
<gene>
    <name evidence="2" type="primary">addB</name>
    <name evidence="2" type="ORF">E4O86_22235</name>
</gene>
<reference evidence="2" key="1">
    <citation type="submission" date="2019-03" db="EMBL/GenBank/DDBJ databases">
        <title>Afifella sp. nov., isolated from activated sludge.</title>
        <authorList>
            <person name="Li Q."/>
            <person name="Liu Y."/>
        </authorList>
    </citation>
    <scope>NUCLEOTIDE SEQUENCE</scope>
    <source>
        <strain evidence="2">L72</strain>
    </source>
</reference>
<organism evidence="2 3">
    <name type="scientific">Propylenella binzhouense</name>
    <dbReference type="NCBI Taxonomy" id="2555902"/>
    <lineage>
        <taxon>Bacteria</taxon>
        <taxon>Pseudomonadati</taxon>
        <taxon>Pseudomonadota</taxon>
        <taxon>Alphaproteobacteria</taxon>
        <taxon>Hyphomicrobiales</taxon>
        <taxon>Propylenellaceae</taxon>
        <taxon>Propylenella</taxon>
    </lineage>
</organism>
<proteinExistence type="predicted"/>
<dbReference type="NCBIfam" id="TIGR02786">
    <property type="entry name" value="addB_alphas"/>
    <property type="match status" value="1"/>
</dbReference>
<dbReference type="EMBL" id="SPKJ01000168">
    <property type="protein sequence ID" value="MYZ50424.1"/>
    <property type="molecule type" value="Genomic_DNA"/>
</dbReference>
<dbReference type="Pfam" id="PF12705">
    <property type="entry name" value="PDDEXK_1"/>
    <property type="match status" value="1"/>
</dbReference>
<sequence length="540" mass="58079">RAARTLAPEDWAAAHDLADRLAAALAPLEELAGRAGEIALPALVEAHIAAIEAASRGPASDPREAAAGDAGRALVEALGAIRAAAEEGPPIAAREYPALFGALIDQSVVRRRGGADPRIHIWGALEARLQSADTVVLGGLNEGTWPSETRLDPLLSRTMRIALGLAPPEQRIGLAAHDFAQALGRPRVWLSRARREDGQPRVASRWLQRLLAYAGEEAGAGLAARGSEVIGFARALDAAEGPVRPAGRPAPKPPLRLRPRQLSVTEIETLIRDPYAVYARHVLGLRPFEPIAKALDAAERGTLIHRVLERFVKERPGGPFDGEAERRLAGIADEVFALFEDFPEVATVWRPRFDRIARWFLTTEGGRAEICERRVEASGALSVGDGFVLTGRADRIDRLADGTLAIIDYKTGQPPGANEVLSLSPQLPLEAILVEKGAFEGTAAGEVSRLEYYRLAGHGDGPEICPRGARETARGGRPAVTLRETLAVTELRLRELVAAFASAETPYLSRKVPKLGRQFGGDYDHLARIAEWALEDSGDE</sequence>